<dbReference type="Pfam" id="PF18899">
    <property type="entry name" value="DUF5655"/>
    <property type="match status" value="1"/>
</dbReference>
<dbReference type="EMBL" id="CP036287">
    <property type="protein sequence ID" value="QDU68131.1"/>
    <property type="molecule type" value="Genomic_DNA"/>
</dbReference>
<dbReference type="KEGG" id="pbap:Pla133_32250"/>
<name>A0A518BMC5_9BACT</name>
<proteinExistence type="predicted"/>
<protein>
    <recommendedName>
        <fullName evidence="1">DUF5655 domain-containing protein</fullName>
    </recommendedName>
</protein>
<evidence type="ECO:0000313" key="2">
    <source>
        <dbReference type="EMBL" id="QDU68131.1"/>
    </source>
</evidence>
<evidence type="ECO:0000259" key="1">
    <source>
        <dbReference type="Pfam" id="PF18899"/>
    </source>
</evidence>
<dbReference type="AlphaFoldDB" id="A0A518BMC5"/>
<gene>
    <name evidence="2" type="ORF">Pla133_32250</name>
</gene>
<dbReference type="Proteomes" id="UP000316921">
    <property type="component" value="Chromosome"/>
</dbReference>
<evidence type="ECO:0000313" key="3">
    <source>
        <dbReference type="Proteomes" id="UP000316921"/>
    </source>
</evidence>
<dbReference type="RefSeq" id="WP_145066888.1">
    <property type="nucleotide sequence ID" value="NZ_CP036287.1"/>
</dbReference>
<sequence length="187" mass="20128">MAKSPDEMAATMVANLKEKTGKTLPQWLKVAASSGASKHGELVKHLKSDHGMTHGFANLVAHEHFKSAAASSDAGDLVEAQYSGKKADLRPIYDKLLTLLTKLGADVEVAPKKAYVSFRRSKQFAIVQPSTATRVDLGINLKGVPPSGRLEASGSFNAMVSHRVRIESAKDVDAELKAWLTQAYRAS</sequence>
<reference evidence="2 3" key="1">
    <citation type="submission" date="2019-02" db="EMBL/GenBank/DDBJ databases">
        <title>Deep-cultivation of Planctomycetes and their phenomic and genomic characterization uncovers novel biology.</title>
        <authorList>
            <person name="Wiegand S."/>
            <person name="Jogler M."/>
            <person name="Boedeker C."/>
            <person name="Pinto D."/>
            <person name="Vollmers J."/>
            <person name="Rivas-Marin E."/>
            <person name="Kohn T."/>
            <person name="Peeters S.H."/>
            <person name="Heuer A."/>
            <person name="Rast P."/>
            <person name="Oberbeckmann S."/>
            <person name="Bunk B."/>
            <person name="Jeske O."/>
            <person name="Meyerdierks A."/>
            <person name="Storesund J.E."/>
            <person name="Kallscheuer N."/>
            <person name="Luecker S."/>
            <person name="Lage O.M."/>
            <person name="Pohl T."/>
            <person name="Merkel B.J."/>
            <person name="Hornburger P."/>
            <person name="Mueller R.-W."/>
            <person name="Bruemmer F."/>
            <person name="Labrenz M."/>
            <person name="Spormann A.M."/>
            <person name="Op den Camp H."/>
            <person name="Overmann J."/>
            <person name="Amann R."/>
            <person name="Jetten M.S.M."/>
            <person name="Mascher T."/>
            <person name="Medema M.H."/>
            <person name="Devos D.P."/>
            <person name="Kaster A.-K."/>
            <person name="Ovreas L."/>
            <person name="Rohde M."/>
            <person name="Galperin M.Y."/>
            <person name="Jogler C."/>
        </authorList>
    </citation>
    <scope>NUCLEOTIDE SEQUENCE [LARGE SCALE GENOMIC DNA]</scope>
    <source>
        <strain evidence="2 3">Pla133</strain>
    </source>
</reference>
<organism evidence="2 3">
    <name type="scientific">Engelhardtia mirabilis</name>
    <dbReference type="NCBI Taxonomy" id="2528011"/>
    <lineage>
        <taxon>Bacteria</taxon>
        <taxon>Pseudomonadati</taxon>
        <taxon>Planctomycetota</taxon>
        <taxon>Planctomycetia</taxon>
        <taxon>Planctomycetia incertae sedis</taxon>
        <taxon>Engelhardtia</taxon>
    </lineage>
</organism>
<dbReference type="Pfam" id="PF14117">
    <property type="entry name" value="DUF4287"/>
    <property type="match status" value="1"/>
</dbReference>
<feature type="domain" description="DUF5655" evidence="1">
    <location>
        <begin position="78"/>
        <end position="185"/>
    </location>
</feature>
<dbReference type="InterPro" id="IPR025629">
    <property type="entry name" value="DUF4287"/>
</dbReference>
<accession>A0A518BMC5</accession>
<keyword evidence="3" id="KW-1185">Reference proteome</keyword>
<dbReference type="InterPro" id="IPR043714">
    <property type="entry name" value="DUF5655"/>
</dbReference>